<evidence type="ECO:0000313" key="1">
    <source>
        <dbReference type="EMBL" id="KIP53596.1"/>
    </source>
</evidence>
<proteinExistence type="predicted"/>
<protein>
    <submittedName>
        <fullName evidence="1">Uncharacterized protein</fullName>
    </submittedName>
</protein>
<gene>
    <name evidence="1" type="ORF">SD72_02815</name>
</gene>
<evidence type="ECO:0000313" key="2">
    <source>
        <dbReference type="Proteomes" id="UP000032120"/>
    </source>
</evidence>
<organism evidence="1 2">
    <name type="scientific">Leucobacter komagatae</name>
    <dbReference type="NCBI Taxonomy" id="55969"/>
    <lineage>
        <taxon>Bacteria</taxon>
        <taxon>Bacillati</taxon>
        <taxon>Actinomycetota</taxon>
        <taxon>Actinomycetes</taxon>
        <taxon>Micrococcales</taxon>
        <taxon>Microbacteriaceae</taxon>
        <taxon>Leucobacter</taxon>
    </lineage>
</organism>
<sequence length="74" mass="8642">MEIALPERSSSLNETPNITPSFPLADSSCWGTWRPVFAAWNSPRRFIQESIRPGRFTECSSKHRYGCLWRHLFQ</sequence>
<comment type="caution">
    <text evidence="1">The sequence shown here is derived from an EMBL/GenBank/DDBJ whole genome shotgun (WGS) entry which is preliminary data.</text>
</comment>
<dbReference type="AlphaFoldDB" id="A0A0D0I1I3"/>
<reference evidence="1 2" key="1">
    <citation type="submission" date="2015-01" db="EMBL/GenBank/DDBJ databases">
        <title>Draft genome sequence of Leucobacter komagatae strain VKM ST2845.</title>
        <authorList>
            <person name="Karlyshev A.V."/>
            <person name="Kudryashova E.B."/>
        </authorList>
    </citation>
    <scope>NUCLEOTIDE SEQUENCE [LARGE SCALE GENOMIC DNA]</scope>
    <source>
        <strain evidence="1 2">VKM ST2845</strain>
    </source>
</reference>
<name>A0A0D0I1I3_9MICO</name>
<dbReference type="EMBL" id="JXSQ01000002">
    <property type="protein sequence ID" value="KIP53596.1"/>
    <property type="molecule type" value="Genomic_DNA"/>
</dbReference>
<keyword evidence="2" id="KW-1185">Reference proteome</keyword>
<accession>A0A0D0I1I3</accession>
<dbReference type="Proteomes" id="UP000032120">
    <property type="component" value="Unassembled WGS sequence"/>
</dbReference>